<keyword evidence="2" id="KW-0812">Transmembrane</keyword>
<gene>
    <name evidence="3" type="ORF">BD310DRAFT_943705</name>
</gene>
<dbReference type="OMA" id="VIDSTGW"/>
<keyword evidence="2" id="KW-0472">Membrane</keyword>
<protein>
    <submittedName>
        <fullName evidence="3">Uncharacterized protein</fullName>
    </submittedName>
</protein>
<proteinExistence type="predicted"/>
<feature type="compositionally biased region" description="Low complexity" evidence="1">
    <location>
        <begin position="184"/>
        <end position="212"/>
    </location>
</feature>
<dbReference type="Proteomes" id="UP000292082">
    <property type="component" value="Unassembled WGS sequence"/>
</dbReference>
<name>A0A4Q9QBZ3_9APHY</name>
<feature type="compositionally biased region" description="Polar residues" evidence="1">
    <location>
        <begin position="161"/>
        <end position="170"/>
    </location>
</feature>
<feature type="compositionally biased region" description="Pro residues" evidence="1">
    <location>
        <begin position="255"/>
        <end position="270"/>
    </location>
</feature>
<dbReference type="EMBL" id="ML145085">
    <property type="protein sequence ID" value="TBU64686.1"/>
    <property type="molecule type" value="Genomic_DNA"/>
</dbReference>
<reference evidence="3 4" key="1">
    <citation type="submission" date="2019-01" db="EMBL/GenBank/DDBJ databases">
        <title>Draft genome sequences of three monokaryotic isolates of the white-rot basidiomycete fungus Dichomitus squalens.</title>
        <authorList>
            <consortium name="DOE Joint Genome Institute"/>
            <person name="Lopez S.C."/>
            <person name="Andreopoulos B."/>
            <person name="Pangilinan J."/>
            <person name="Lipzen A."/>
            <person name="Riley R."/>
            <person name="Ahrendt S."/>
            <person name="Ng V."/>
            <person name="Barry K."/>
            <person name="Daum C."/>
            <person name="Grigoriev I.V."/>
            <person name="Hilden K.S."/>
            <person name="Makela M.R."/>
            <person name="de Vries R.P."/>
        </authorList>
    </citation>
    <scope>NUCLEOTIDE SEQUENCE [LARGE SCALE GENOMIC DNA]</scope>
    <source>
        <strain evidence="3 4">CBS 464.89</strain>
    </source>
</reference>
<organism evidence="3 4">
    <name type="scientific">Dichomitus squalens</name>
    <dbReference type="NCBI Taxonomy" id="114155"/>
    <lineage>
        <taxon>Eukaryota</taxon>
        <taxon>Fungi</taxon>
        <taxon>Dikarya</taxon>
        <taxon>Basidiomycota</taxon>
        <taxon>Agaricomycotina</taxon>
        <taxon>Agaricomycetes</taxon>
        <taxon>Polyporales</taxon>
        <taxon>Polyporaceae</taxon>
        <taxon>Dichomitus</taxon>
    </lineage>
</organism>
<dbReference type="AlphaFoldDB" id="A0A4Q9QBZ3"/>
<accession>A0A4Q9QBZ3</accession>
<sequence>MDTQDWTVSLAFGLPFWLSVIDSTGWTWTNGPLHVGGDGTTTCLLDSTVSDDKGFSTGGAIGVAFGSLFLGLLVGLVGAFFFFRRREQRYGTGAVALRRKSLEPLDPSMHGLTHPSSSASSTFPSRGGPHDIEPFILPPTPGLDDFSPNSTTGLFPHRRSAQATTSSLGSDRNDPSSPRHEHSSSLGTLGGQQSPTTTVTPSVRSPVAPSPSGQQVYVVHHDAGRPPPVTVFTSDGTQVVELPPQYESAAQSSNPPGPGRPPQALPPPPDGQRRQPRPLVAKQGRMPSNSDPSPSRS</sequence>
<keyword evidence="4" id="KW-1185">Reference proteome</keyword>
<feature type="region of interest" description="Disordered" evidence="1">
    <location>
        <begin position="238"/>
        <end position="297"/>
    </location>
</feature>
<feature type="compositionally biased region" description="Basic and acidic residues" evidence="1">
    <location>
        <begin position="171"/>
        <end position="183"/>
    </location>
</feature>
<evidence type="ECO:0000313" key="4">
    <source>
        <dbReference type="Proteomes" id="UP000292082"/>
    </source>
</evidence>
<evidence type="ECO:0000313" key="3">
    <source>
        <dbReference type="EMBL" id="TBU64686.1"/>
    </source>
</evidence>
<feature type="compositionally biased region" description="Polar residues" evidence="1">
    <location>
        <begin position="286"/>
        <end position="297"/>
    </location>
</feature>
<feature type="transmembrane region" description="Helical" evidence="2">
    <location>
        <begin position="60"/>
        <end position="83"/>
    </location>
</feature>
<keyword evidence="2" id="KW-1133">Transmembrane helix</keyword>
<evidence type="ECO:0000256" key="2">
    <source>
        <dbReference type="SAM" id="Phobius"/>
    </source>
</evidence>
<feature type="region of interest" description="Disordered" evidence="1">
    <location>
        <begin position="105"/>
        <end position="213"/>
    </location>
</feature>
<evidence type="ECO:0000256" key="1">
    <source>
        <dbReference type="SAM" id="MobiDB-lite"/>
    </source>
</evidence>